<accession>A0A914BWC0</accession>
<keyword evidence="2" id="KW-1185">Reference proteome</keyword>
<feature type="transmembrane region" description="Helical" evidence="1">
    <location>
        <begin position="20"/>
        <end position="39"/>
    </location>
</feature>
<organism evidence="2 3">
    <name type="scientific">Acrobeloides nanus</name>
    <dbReference type="NCBI Taxonomy" id="290746"/>
    <lineage>
        <taxon>Eukaryota</taxon>
        <taxon>Metazoa</taxon>
        <taxon>Ecdysozoa</taxon>
        <taxon>Nematoda</taxon>
        <taxon>Chromadorea</taxon>
        <taxon>Rhabditida</taxon>
        <taxon>Tylenchina</taxon>
        <taxon>Cephalobomorpha</taxon>
        <taxon>Cephaloboidea</taxon>
        <taxon>Cephalobidae</taxon>
        <taxon>Acrobeloides</taxon>
    </lineage>
</organism>
<proteinExistence type="predicted"/>
<evidence type="ECO:0000313" key="3">
    <source>
        <dbReference type="WBParaSite" id="ACRNAN_Path_1149.g4440.t1"/>
    </source>
</evidence>
<name>A0A914BWC0_9BILA</name>
<dbReference type="WBParaSite" id="ACRNAN_Path_1149.g4440.t1">
    <property type="protein sequence ID" value="ACRNAN_Path_1149.g4440.t1"/>
    <property type="gene ID" value="ACRNAN_Path_1149.g4440"/>
</dbReference>
<evidence type="ECO:0000313" key="2">
    <source>
        <dbReference type="Proteomes" id="UP000887540"/>
    </source>
</evidence>
<keyword evidence="1" id="KW-0812">Transmembrane</keyword>
<evidence type="ECO:0000256" key="1">
    <source>
        <dbReference type="SAM" id="Phobius"/>
    </source>
</evidence>
<keyword evidence="1" id="KW-0472">Membrane</keyword>
<sequence length="270" mass="31736">MPKYISDKWASRLHILEITWSYMLPCVLITILDVKVLCFQNKIAAPLRSSASFNTSPQFEIRMRSASECIIKPTTTNEMSSTGSPQSTPPISYKEDKKLIKQRVSFKENVSVTYNVAIPIRISTSVSSYKEMSMLENPGYQEEQKEEPIRKQSYLKNENWLGIRRTNSFELLNLMPRKHSKRTYNQVRVLRRCLFITLLDLSMNLPNYLFRLYLNMISQEEFEKLLSQNYTWIFNCIEDLSQLLYFAQFSLNALYLVYLVYDPPKKNQIV</sequence>
<protein>
    <submittedName>
        <fullName evidence="3">Uncharacterized protein</fullName>
    </submittedName>
</protein>
<keyword evidence="1" id="KW-1133">Transmembrane helix</keyword>
<reference evidence="3" key="1">
    <citation type="submission" date="2022-11" db="UniProtKB">
        <authorList>
            <consortium name="WormBaseParasite"/>
        </authorList>
    </citation>
    <scope>IDENTIFICATION</scope>
</reference>
<dbReference type="Proteomes" id="UP000887540">
    <property type="component" value="Unplaced"/>
</dbReference>
<dbReference type="AlphaFoldDB" id="A0A914BWC0"/>